<dbReference type="InterPro" id="IPR000547">
    <property type="entry name" value="Clathrin_H-chain/VPS_repeat"/>
</dbReference>
<keyword evidence="6" id="KW-0862">Zinc</keyword>
<reference evidence="16" key="1">
    <citation type="submission" date="2025-08" db="UniProtKB">
        <authorList>
            <consortium name="Ensembl"/>
        </authorList>
    </citation>
    <scope>IDENTIFICATION</scope>
</reference>
<feature type="compositionally biased region" description="Polar residues" evidence="14">
    <location>
        <begin position="3173"/>
        <end position="3187"/>
    </location>
</feature>
<feature type="compositionally biased region" description="Polar residues" evidence="14">
    <location>
        <begin position="2764"/>
        <end position="2787"/>
    </location>
</feature>
<feature type="compositionally biased region" description="Low complexity" evidence="14">
    <location>
        <begin position="3000"/>
        <end position="3010"/>
    </location>
</feature>
<feature type="compositionally biased region" description="Polar residues" evidence="14">
    <location>
        <begin position="1808"/>
        <end position="1817"/>
    </location>
</feature>
<feature type="region of interest" description="Disordered" evidence="14">
    <location>
        <begin position="1103"/>
        <end position="1144"/>
    </location>
</feature>
<feature type="compositionally biased region" description="Polar residues" evidence="14">
    <location>
        <begin position="415"/>
        <end position="424"/>
    </location>
</feature>
<dbReference type="Ensembl" id="ENSOSIT00000031860.1">
    <property type="protein sequence ID" value="ENSOSIP00000030232.1"/>
    <property type="gene ID" value="ENSOSIG00000015142.1"/>
</dbReference>
<evidence type="ECO:0000313" key="16">
    <source>
        <dbReference type="Ensembl" id="ENSOSIP00000030232.1"/>
    </source>
</evidence>
<feature type="region of interest" description="Disordered" evidence="14">
    <location>
        <begin position="380"/>
        <end position="401"/>
    </location>
</feature>
<feature type="compositionally biased region" description="Basic and acidic residues" evidence="14">
    <location>
        <begin position="3250"/>
        <end position="3263"/>
    </location>
</feature>
<keyword evidence="17" id="KW-1185">Reference proteome</keyword>
<evidence type="ECO:0000256" key="3">
    <source>
        <dbReference type="ARBA" id="ARBA00022679"/>
    </source>
</evidence>
<proteinExistence type="inferred from homology"/>
<feature type="region of interest" description="Disordered" evidence="14">
    <location>
        <begin position="414"/>
        <end position="446"/>
    </location>
</feature>
<feature type="domain" description="RING-type" evidence="15">
    <location>
        <begin position="158"/>
        <end position="206"/>
    </location>
</feature>
<dbReference type="GO" id="GO:0008270">
    <property type="term" value="F:zinc ion binding"/>
    <property type="evidence" value="ECO:0007669"/>
    <property type="project" value="UniProtKB-KW"/>
</dbReference>
<sequence>MCFFVCCTQALEICQERNFVEETVFLLSRMGNCRRALQMIMEELGDVDKAIEFAKEQDDGELWDDLISYSIDKPPFITGLLNNIGTHVDPILLINRIKEGMEIPNLRDSLVKILHDYNLQILLREGCKKILVADSLSLLQKMHRTQMRGVRVNEDSICESCHATILPSEMSKSFSVVVFHCRHMFHKECLPSQGTIPGLQFCNICSAKRRGPGSGILEMKKMPAPKRDASPPDSQPKIKKLDEDNEDLPCKATTAIDSSKTGNMREKTVEPRTKKKRSSSMEGENKPTKICKQNSPPKDFSKTSDPPVRKAKLLIATSASSCGESPSLNANSKALLKRTASTESEDELSSDGSKVDFLRARDSDDKSRCIKKYSNKVKAKRLADELSSGPQESSQSLLDGNIYPVQIDHNYGKFSETSPLQCQDQTDETKSAEAFTDPERQDISGDVSQKVSLDASVFQEGSSNENITCEPAAEVSVSVELENNGKQNLIISNETPASSGELVDSNRSATSEEEEYEKKVESESIKFPEDKYKSVVPSQEILRRVGTESTSSCVSTEQKNEKEKSDCYLGSQTPLHTQFVSGGDEMQSKVTESEHELSEATKIVSTFEGDKDYKLCEAPSMKTNFGPEQDFIDNGKPDCQTVENLPAEFQTDLKIQQSLKGELSSASRQDQVPATGVTLCEKEDIFSAKSEKELEESNKDGLDSFQTATNTEPLVKVQWTYDTVTAGSSAIPNCEDVCGQPSIAPEDQNLRAKYLQHEENHQLSGDIRQTCIENYAGTGMEKDRCVESASVLDSQIKCDSSNLNVLVQTESQDACESATNLLANCNEDDILENCPVIQNKDATNSDYGDGLEGQNKMEMQTVATSEVFATGPLVGLQKQEDQEVSQHGVSAKILIQFQHEMETESAVASKTCNPEVEVQILYKQASDLPTDTQKNLDTVICDSSEDAEGVASGESQIFLDVKTDAAPETSFNVTQTVDPDVQVNEEVSKPPTDISEKHLKQQEKENSESREDVEGAASGESQLFLDVKTDAAPETSFNVTQTVDPDVQANEEVSKPPSDISEKHLKQQEKENSESSKDAEGVASGESQIFLDVKTDAAPEMSFNVTQTADPDVQVNEEVSKPPSDISEKPLKQQEKRQSGEDAEAVADAVGQLVSHTQTEAMFEISNRNLEKVHQACEETADMTDAVLKDLENANDGINNNANCFPAAEDEMDVDPQTTASSQTCTVGPSVDTHSQTNQEVSEPTAENLNDTHKDGEDNAREVCANAACQIEADVQTPTSSVEVCSSVPAMDAQHQMGSGLTDMPREFFEDHKVDDHKTVEHDVDIIEHKTVSWFETEEVSNPSSVEENETQTPAAFQRSVLEIQCEQIQEVCDHMTYKMAETVYEDSDNINFQNDGDPSHTDSLVLQEDTVKMQIQIPSTSESSEVLPTVEMHYDNSQKEADMESTVTPEKVPGVPAGETQSIPNVNEPKTDSESVIVHESFTTNEYIPNENKPIEESVCVIEITNEPEIPDISKQTDTAETSEQVLNVSAMEMQDQMCQDVKDLNVDPQLVTSAEPQPRMEDQPQPHLPLQTETQVEERLRNSQPEMDPSGKIWKFLKGANSTECNKNINESLKEYNTIAEFEKNISMQPKPEEISKQAETQTAEISEQVSDVSAVEMQDQMCQDVNDPNLDPQFVTSAEPQLKMEDHSKTLFRPQTEPQVEEKLKVTQPDMNVSGKIWKFLKVPHSAELNKNINESLEEYKTVDKFEQNINMQAQPVVSPEQISNIFEKVVQDKTSQENSEVPQVVTVSENSNKMEEIENPKVTEPTQDASQTEEFPRSPSIDYQENKTDEEYVCSSANEMEIQTETAEIYKPTLKAETEIQEISEFTTYAEELKNSTFTVNVDATVAAETHEELEMQTSVTAEENFDKTFDEVMQNQESQEVIDQLSEGKSECDSEMNANSEDTLASEGPCLPGGFVEHQSLLVEDISNEAVETSVENQKAQPVVSATVASQTHEELEMKTSVTAEENFEEKFDEVMQNQESQEVIDQLSEGKSECDSEMNANSEDTLPSEGPCLPGGLVEHQSLLVEDISNEAVETSVENQKTQPVVGATVASQTHEELEMKTSVTAEKFDEVMLNHGSQEVIVHPSEGKSECYSEMNANSEDTLSLQGPCLPGSLVEHQSRLVEKISNEAVETSVENQKTQPVVELEDEGIVRQIEAVVEDVKEKVSVTSLSMESADSEMEKETANQKIETNTNAKGAGTQSNDVIIFISEQQEDTVVQVLEEPIKSLDQSEFEHHENQVVYEPISSPESIGEEICTTAELHGGVSLLDLQNAENNHLEGDFSKCDGNPDITNTEDQITEGKETVEEEICISNTPELNAMEAVNEPQCVPQSQLEHSKTMADMKQLSAISSSDICMTDSENAQEKQESQSQTNGSRNSAAELYEQMEVDPGVQEAAEISVTLNPAQTEVTGTDPAEEFVILEPVPESEIEFDIVTQAAAESGLSASLSKEDCHDGVLVDETANQSILNDSEQRLFFEVPPSGECVDGIAVGQVADQETKTVILESCDQQPSLGKADRMITESQAQLTNEDSSAVVTEPAEGRTDLPEVQILEDIEIGREITVAEDNEEDNDISIIVKPQEHEVLPKKLKEKICEKTGAAEKTDGGKKGPEVEKPKKQEMNTQARTKARLAALAEQRAAESKRSANRQQLNLLALCEEIAEDIATDSMLLRRIEEEKLAAAAAAAAAAKTEATKKIPPFANTQDTDLGNVVTPAGPGGVSTSELPSQEAAETQSVEVPVSQNAEASAAVRAEAPVSQSSETSVAQSSIQTKPPAEPSKRRFFISQVSVPLKAHEKKKLTRYQRLRQVELQREKMSWARVKKLKSDQANQMFSGMDWQAQFSAASLFPAITVAASPPSAASPSKTSSTSTATASKPAPTVAEVSKAHTPKEEPANVTPVKTEPSTTETAKVKPVKTEVTKTDPIQADATKGVPVKAETAKSDCPVTETRMTTRQSKAQATKGAAAPGPAPKVTRSAAKRSLPALPPPMPNGLNSQKPKLEIEYKPYRPRPKYSPDDFELDDDDQLLAPLTKQNLPVRPPHPSHQSNPASSSKPQLKPIVSSQPASRTNLKAQAPGQPKSTVEAQARMPSKSSTSVLPKSAPSASTPSPAAPQSKLVLAPGQPKAVASATPHSQKTGSSVTQVKPSPPALAVSATCRTKLAVVSVPQKSSSPPSQEDDKTKQAPSASSSASSLVPAKDSEVSNNTQDEEKPGENKAEKIKMLGNESQKPLQENSVTKPQDDPTPLSDARLQREVKKIKEADKDGTQTVIDAGQKHFGPVACSVCGMLYSAANAEDESQHLLFHNQFVSAIKYVGWKKERILAEYPDGKIILVLPDDPKYALKKVEEIREMVDNDLGFQQVEMKCPSQTKTFLFISVDKKVAGCLIAEHIQEGFRVIEEGPPEGSEGEKVMFERQRAWCCSTTPEPAICGISRIWVVSMMRRQGIASRMLECLRNNFIFGSYLSKDEIAFSDPTPDGKLFATNYFGTSQFLVYNFVSGTRFSQPKTHKV</sequence>
<dbReference type="Pfam" id="PF13878">
    <property type="entry name" value="zf-C2H2_3"/>
    <property type="match status" value="1"/>
</dbReference>
<feature type="region of interest" description="Disordered" evidence="14">
    <location>
        <begin position="2643"/>
        <end position="2690"/>
    </location>
</feature>
<keyword evidence="9" id="KW-0012">Acyltransferase</keyword>
<dbReference type="GO" id="GO:0016192">
    <property type="term" value="P:vesicle-mediated transport"/>
    <property type="evidence" value="ECO:0007669"/>
    <property type="project" value="InterPro"/>
</dbReference>
<evidence type="ECO:0000256" key="7">
    <source>
        <dbReference type="ARBA" id="ARBA00023242"/>
    </source>
</evidence>
<evidence type="ECO:0000256" key="2">
    <source>
        <dbReference type="ARBA" id="ARBA00005816"/>
    </source>
</evidence>
<feature type="region of interest" description="Disordered" evidence="14">
    <location>
        <begin position="215"/>
        <end position="354"/>
    </location>
</feature>
<name>A0A8C7YKR3_9TELE</name>
<feature type="compositionally biased region" description="Basic and acidic residues" evidence="14">
    <location>
        <begin position="218"/>
        <end position="230"/>
    </location>
</feature>
<dbReference type="PROSITE" id="PS50236">
    <property type="entry name" value="CHCR"/>
    <property type="match status" value="1"/>
</dbReference>
<feature type="compositionally biased region" description="Low complexity" evidence="14">
    <location>
        <begin position="3206"/>
        <end position="3217"/>
    </location>
</feature>
<dbReference type="GeneTree" id="ENSGT00940000157762"/>
<dbReference type="GO" id="GO:0061733">
    <property type="term" value="F:protein-lysine-acetyltransferase activity"/>
    <property type="evidence" value="ECO:0007669"/>
    <property type="project" value="TreeGrafter"/>
</dbReference>
<dbReference type="InterPro" id="IPR011990">
    <property type="entry name" value="TPR-like_helical_dom_sf"/>
</dbReference>
<feature type="region of interest" description="Disordered" evidence="14">
    <location>
        <begin position="2743"/>
        <end position="2822"/>
    </location>
</feature>
<keyword evidence="4" id="KW-0479">Metal-binding</keyword>
<dbReference type="InterPro" id="IPR057779">
    <property type="entry name" value="Znf_RING_Vps41"/>
</dbReference>
<reference evidence="16" key="2">
    <citation type="submission" date="2025-09" db="UniProtKB">
        <authorList>
            <consortium name="Ensembl"/>
        </authorList>
    </citation>
    <scope>IDENTIFICATION</scope>
</reference>
<comment type="catalytic activity">
    <reaction evidence="11">
        <text>L-lysyl-[protein] + acetyl-CoA = N(6)-acetyl-L-lysyl-[protein] + CoA + H(+)</text>
        <dbReference type="Rhea" id="RHEA:45948"/>
        <dbReference type="Rhea" id="RHEA-COMP:9752"/>
        <dbReference type="Rhea" id="RHEA-COMP:10731"/>
        <dbReference type="ChEBI" id="CHEBI:15378"/>
        <dbReference type="ChEBI" id="CHEBI:29969"/>
        <dbReference type="ChEBI" id="CHEBI:57287"/>
        <dbReference type="ChEBI" id="CHEBI:57288"/>
        <dbReference type="ChEBI" id="CHEBI:61930"/>
    </reaction>
</comment>
<feature type="compositionally biased region" description="Polar residues" evidence="14">
    <location>
        <begin position="3267"/>
        <end position="3280"/>
    </location>
</feature>
<dbReference type="PROSITE" id="PS50089">
    <property type="entry name" value="ZF_RING_2"/>
    <property type="match status" value="1"/>
</dbReference>
<evidence type="ECO:0000259" key="15">
    <source>
        <dbReference type="PROSITE" id="PS50089"/>
    </source>
</evidence>
<feature type="compositionally biased region" description="Basic and acidic residues" evidence="14">
    <location>
        <begin position="1060"/>
        <end position="1080"/>
    </location>
</feature>
<evidence type="ECO:0000256" key="4">
    <source>
        <dbReference type="ARBA" id="ARBA00022723"/>
    </source>
</evidence>
<feature type="compositionally biased region" description="Acidic residues" evidence="14">
    <location>
        <begin position="3059"/>
        <end position="3068"/>
    </location>
</feature>
<keyword evidence="7" id="KW-0539">Nucleus</keyword>
<feature type="region of interest" description="Disordered" evidence="14">
    <location>
        <begin position="3206"/>
        <end position="3290"/>
    </location>
</feature>
<evidence type="ECO:0000256" key="1">
    <source>
        <dbReference type="ARBA" id="ARBA00004123"/>
    </source>
</evidence>
<feature type="compositionally biased region" description="Polar residues" evidence="14">
    <location>
        <begin position="317"/>
        <end position="332"/>
    </location>
</feature>
<evidence type="ECO:0000256" key="9">
    <source>
        <dbReference type="ARBA" id="ARBA00023315"/>
    </source>
</evidence>
<feature type="compositionally biased region" description="Basic and acidic residues" evidence="14">
    <location>
        <begin position="1796"/>
        <end position="1805"/>
    </location>
</feature>
<evidence type="ECO:0000256" key="14">
    <source>
        <dbReference type="SAM" id="MobiDB-lite"/>
    </source>
</evidence>
<accession>A0A8C7YKR3</accession>
<evidence type="ECO:0000256" key="10">
    <source>
        <dbReference type="ARBA" id="ARBA00029538"/>
    </source>
</evidence>
<feature type="region of interest" description="Disordered" evidence="14">
    <location>
        <begin position="491"/>
        <end position="522"/>
    </location>
</feature>
<dbReference type="CDD" id="cd16690">
    <property type="entry name" value="RING-H2_Vps41"/>
    <property type="match status" value="1"/>
</dbReference>
<feature type="compositionally biased region" description="Polar residues" evidence="14">
    <location>
        <begin position="3086"/>
        <end position="3114"/>
    </location>
</feature>
<feature type="compositionally biased region" description="Low complexity" evidence="14">
    <location>
        <begin position="2788"/>
        <end position="2814"/>
    </location>
</feature>
<evidence type="ECO:0000256" key="13">
    <source>
        <dbReference type="PROSITE-ProRule" id="PRU01006"/>
    </source>
</evidence>
<feature type="compositionally biased region" description="Polar residues" evidence="14">
    <location>
        <begin position="388"/>
        <end position="398"/>
    </location>
</feature>
<dbReference type="InterPro" id="IPR028009">
    <property type="entry name" value="ESCO_Acetyltransf_dom"/>
</dbReference>
<dbReference type="InterPro" id="IPR001841">
    <property type="entry name" value="Znf_RING"/>
</dbReference>
<feature type="region of interest" description="Disordered" evidence="14">
    <location>
        <begin position="1441"/>
        <end position="1475"/>
    </location>
</feature>
<feature type="compositionally biased region" description="Basic and acidic residues" evidence="14">
    <location>
        <begin position="1126"/>
        <end position="1140"/>
    </location>
</feature>
<feature type="region of interest" description="Disordered" evidence="14">
    <location>
        <begin position="2898"/>
        <end position="3192"/>
    </location>
</feature>
<dbReference type="Pfam" id="PF13880">
    <property type="entry name" value="Acetyltransf_13"/>
    <property type="match status" value="1"/>
</dbReference>
<dbReference type="PANTHER" id="PTHR45884:SF1">
    <property type="entry name" value="N-ACETYLTRANSFERASE ESCO1"/>
    <property type="match status" value="1"/>
</dbReference>
<dbReference type="GO" id="GO:0000785">
    <property type="term" value="C:chromatin"/>
    <property type="evidence" value="ECO:0007669"/>
    <property type="project" value="TreeGrafter"/>
</dbReference>
<feature type="region of interest" description="Disordered" evidence="14">
    <location>
        <begin position="971"/>
        <end position="1023"/>
    </location>
</feature>
<feature type="compositionally biased region" description="Basic and acidic residues" evidence="14">
    <location>
        <begin position="2928"/>
        <end position="2937"/>
    </location>
</feature>
<dbReference type="GO" id="GO:0007064">
    <property type="term" value="P:mitotic sister chromatid cohesion"/>
    <property type="evidence" value="ECO:0007669"/>
    <property type="project" value="TreeGrafter"/>
</dbReference>
<keyword evidence="8" id="KW-0131">Cell cycle</keyword>
<comment type="subcellular location">
    <subcellularLocation>
        <location evidence="1">Nucleus</location>
    </subcellularLocation>
</comment>
<feature type="region of interest" description="Disordered" evidence="14">
    <location>
        <begin position="1037"/>
        <end position="1086"/>
    </location>
</feature>
<evidence type="ECO:0000256" key="5">
    <source>
        <dbReference type="ARBA" id="ARBA00022771"/>
    </source>
</evidence>
<dbReference type="PANTHER" id="PTHR45884">
    <property type="entry name" value="N-ACETYLTRANSFERASE ECO"/>
    <property type="match status" value="1"/>
</dbReference>
<feature type="compositionally biased region" description="Low complexity" evidence="14">
    <location>
        <begin position="2898"/>
        <end position="2925"/>
    </location>
</feature>
<dbReference type="Gene3D" id="1.25.40.10">
    <property type="entry name" value="Tetratricopeptide repeat domain"/>
    <property type="match status" value="1"/>
</dbReference>
<feature type="region of interest" description="Disordered" evidence="14">
    <location>
        <begin position="1777"/>
        <end position="1826"/>
    </location>
</feature>
<feature type="compositionally biased region" description="Polar residues" evidence="14">
    <location>
        <begin position="1218"/>
        <end position="1249"/>
    </location>
</feature>
<organism evidence="16 17">
    <name type="scientific">Oryzias sinensis</name>
    <name type="common">Chinese medaka</name>
    <dbReference type="NCBI Taxonomy" id="183150"/>
    <lineage>
        <taxon>Eukaryota</taxon>
        <taxon>Metazoa</taxon>
        <taxon>Chordata</taxon>
        <taxon>Craniata</taxon>
        <taxon>Vertebrata</taxon>
        <taxon>Euteleostomi</taxon>
        <taxon>Actinopterygii</taxon>
        <taxon>Neopterygii</taxon>
        <taxon>Teleostei</taxon>
        <taxon>Neoteleostei</taxon>
        <taxon>Acanthomorphata</taxon>
        <taxon>Ovalentaria</taxon>
        <taxon>Atherinomorphae</taxon>
        <taxon>Beloniformes</taxon>
        <taxon>Adrianichthyidae</taxon>
        <taxon>Oryziinae</taxon>
        <taxon>Oryzias</taxon>
    </lineage>
</organism>
<dbReference type="Pfam" id="PF23556">
    <property type="entry name" value="TPR_Vps41"/>
    <property type="match status" value="1"/>
</dbReference>
<dbReference type="GO" id="GO:0005634">
    <property type="term" value="C:nucleus"/>
    <property type="evidence" value="ECO:0007669"/>
    <property type="project" value="UniProtKB-SubCell"/>
</dbReference>
<feature type="repeat" description="CHCR" evidence="13">
    <location>
        <begin position="1"/>
        <end position="79"/>
    </location>
</feature>
<keyword evidence="5 12" id="KW-0863">Zinc-finger</keyword>
<evidence type="ECO:0000313" key="17">
    <source>
        <dbReference type="Proteomes" id="UP000694383"/>
    </source>
</evidence>
<feature type="compositionally biased region" description="Low complexity" evidence="14">
    <location>
        <begin position="3143"/>
        <end position="3155"/>
    </location>
</feature>
<dbReference type="Proteomes" id="UP000694383">
    <property type="component" value="Unplaced"/>
</dbReference>
<feature type="compositionally biased region" description="Basic and acidic residues" evidence="14">
    <location>
        <begin position="2643"/>
        <end position="2664"/>
    </location>
</feature>
<feature type="compositionally biased region" description="Basic and acidic residues" evidence="14">
    <location>
        <begin position="427"/>
        <end position="443"/>
    </location>
</feature>
<comment type="similarity">
    <text evidence="2">Belongs to the acetyltransferase family. ECO subfamily.</text>
</comment>
<evidence type="ECO:0000256" key="12">
    <source>
        <dbReference type="PROSITE-ProRule" id="PRU00175"/>
    </source>
</evidence>
<feature type="compositionally biased region" description="Polar residues" evidence="14">
    <location>
        <begin position="1780"/>
        <end position="1795"/>
    </location>
</feature>
<dbReference type="Pfam" id="PF23555">
    <property type="entry name" value="zf-RING_Vps41"/>
    <property type="match status" value="1"/>
</dbReference>
<protein>
    <recommendedName>
        <fullName evidence="10">Vacuolar protein sorting-associated protein 41 homolog</fullName>
    </recommendedName>
</protein>
<dbReference type="GO" id="GO:0006886">
    <property type="term" value="P:intracellular protein transport"/>
    <property type="evidence" value="ECO:0007669"/>
    <property type="project" value="UniProtKB-UniRule"/>
</dbReference>
<evidence type="ECO:0000256" key="8">
    <source>
        <dbReference type="ARBA" id="ARBA00023306"/>
    </source>
</evidence>
<dbReference type="InterPro" id="IPR028005">
    <property type="entry name" value="AcTrfase_ESCO_Znf_dom"/>
</dbReference>
<evidence type="ECO:0000256" key="11">
    <source>
        <dbReference type="ARBA" id="ARBA00047902"/>
    </source>
</evidence>
<evidence type="ECO:0000256" key="6">
    <source>
        <dbReference type="ARBA" id="ARBA00022833"/>
    </source>
</evidence>
<feature type="region of interest" description="Disordered" evidence="14">
    <location>
        <begin position="1218"/>
        <end position="1250"/>
    </location>
</feature>
<feature type="compositionally biased region" description="Basic and acidic residues" evidence="14">
    <location>
        <begin position="994"/>
        <end position="1013"/>
    </location>
</feature>
<feature type="compositionally biased region" description="Basic and acidic residues" evidence="14">
    <location>
        <begin position="263"/>
        <end position="272"/>
    </location>
</feature>
<keyword evidence="3" id="KW-0808">Transferase</keyword>